<accession>W0RAG2</accession>
<dbReference type="EMBL" id="CP007128">
    <property type="protein sequence ID" value="AHG88099.1"/>
    <property type="molecule type" value="Genomic_DNA"/>
</dbReference>
<gene>
    <name evidence="1" type="ORF">J421_0562</name>
</gene>
<dbReference type="Proteomes" id="UP000019151">
    <property type="component" value="Chromosome"/>
</dbReference>
<dbReference type="OrthoDB" id="8479417at2"/>
<evidence type="ECO:0008006" key="3">
    <source>
        <dbReference type="Google" id="ProtNLM"/>
    </source>
</evidence>
<keyword evidence="2" id="KW-1185">Reference proteome</keyword>
<dbReference type="AlphaFoldDB" id="W0RAG2"/>
<dbReference type="eggNOG" id="COG2315">
    <property type="taxonomic scope" value="Bacteria"/>
</dbReference>
<dbReference type="InterPro" id="IPR038056">
    <property type="entry name" value="YjbR-like_sf"/>
</dbReference>
<evidence type="ECO:0000313" key="2">
    <source>
        <dbReference type="Proteomes" id="UP000019151"/>
    </source>
</evidence>
<proteinExistence type="predicted"/>
<sequence>MPPRPLTRLRKLALALPEAHEVEAWGEPTFRVRNKLFAMHASVGTHHTQGREAVWVKASPENQDLMIHAYPHRFFRPPYVGTSGWVGVYLDGAVDWEELGELLRDAWRMTAPKRLIRAHEE</sequence>
<reference evidence="1 2" key="1">
    <citation type="journal article" date="2014" name="Genome Announc.">
        <title>Genome Sequence and Methylome of Soil Bacterium Gemmatirosa kalamazoonensis KBS708T, a Member of the Rarely Cultivated Gemmatimonadetes Phylum.</title>
        <authorList>
            <person name="Debruyn J.M."/>
            <person name="Radosevich M."/>
            <person name="Wommack K.E."/>
            <person name="Polson S.W."/>
            <person name="Hauser L.J."/>
            <person name="Fawaz M.N."/>
            <person name="Korlach J."/>
            <person name="Tsai Y.C."/>
        </authorList>
    </citation>
    <scope>NUCLEOTIDE SEQUENCE [LARGE SCALE GENOMIC DNA]</scope>
    <source>
        <strain evidence="1 2">KBS708</strain>
    </source>
</reference>
<organism evidence="1 2">
    <name type="scientific">Gemmatirosa kalamazoonensis</name>
    <dbReference type="NCBI Taxonomy" id="861299"/>
    <lineage>
        <taxon>Bacteria</taxon>
        <taxon>Pseudomonadati</taxon>
        <taxon>Gemmatimonadota</taxon>
        <taxon>Gemmatimonadia</taxon>
        <taxon>Gemmatimonadales</taxon>
        <taxon>Gemmatimonadaceae</taxon>
        <taxon>Gemmatirosa</taxon>
    </lineage>
</organism>
<dbReference type="KEGG" id="gba:J421_0562"/>
<dbReference type="HOGENOM" id="CLU_138549_2_0_0"/>
<dbReference type="Gene3D" id="3.90.1150.30">
    <property type="match status" value="1"/>
</dbReference>
<protein>
    <recommendedName>
        <fullName evidence="3">Phosphoribosylglycinamide formyltransferase</fullName>
    </recommendedName>
</protein>
<dbReference type="Pfam" id="PF04237">
    <property type="entry name" value="YjbR"/>
    <property type="match status" value="1"/>
</dbReference>
<dbReference type="InterPro" id="IPR058532">
    <property type="entry name" value="YjbR/MT2646/Rv2570-like"/>
</dbReference>
<dbReference type="SUPFAM" id="SSF142906">
    <property type="entry name" value="YjbR-like"/>
    <property type="match status" value="1"/>
</dbReference>
<dbReference type="STRING" id="861299.J421_0562"/>
<dbReference type="RefSeq" id="WP_025409644.1">
    <property type="nucleotide sequence ID" value="NZ_CP007128.1"/>
</dbReference>
<dbReference type="InParanoid" id="W0RAG2"/>
<name>W0RAG2_9BACT</name>
<evidence type="ECO:0000313" key="1">
    <source>
        <dbReference type="EMBL" id="AHG88099.1"/>
    </source>
</evidence>